<evidence type="ECO:0000313" key="10">
    <source>
        <dbReference type="Proteomes" id="UP001282284"/>
    </source>
</evidence>
<sequence length="237" mass="25730">MWIVGFTTTFIGLVIGGGLAAIVNQTTRSIATIFALCAGLLLGLLSLEIAPEAIHLGGWLVFGVGFFGGVLLFVITHKWLHRYPIIRKDAQKTQWIRSGILLAVIILLHNLPMGVVLGASHHTTLNLSLLQALALHTIPEGMILFTPLLLARVRVTVIFLLAIIVSIPVGIGAYIGNEMGQQFDMLLGLLISVTVGTIYMITIKEILPEAVKRSSNLSSLFIVCIGFGVMWVYMFIV</sequence>
<organism evidence="9 10">
    <name type="scientific">Sporosarcina saromensis</name>
    <dbReference type="NCBI Taxonomy" id="359365"/>
    <lineage>
        <taxon>Bacteria</taxon>
        <taxon>Bacillati</taxon>
        <taxon>Bacillota</taxon>
        <taxon>Bacilli</taxon>
        <taxon>Bacillales</taxon>
        <taxon>Caryophanaceae</taxon>
        <taxon>Sporosarcina</taxon>
    </lineage>
</organism>
<dbReference type="Pfam" id="PF02535">
    <property type="entry name" value="Zip"/>
    <property type="match status" value="1"/>
</dbReference>
<feature type="transmembrane region" description="Helical" evidence="8">
    <location>
        <begin position="30"/>
        <end position="50"/>
    </location>
</feature>
<keyword evidence="3" id="KW-1003">Cell membrane</keyword>
<accession>A0ABU4GB07</accession>
<keyword evidence="7 8" id="KW-0472">Membrane</keyword>
<dbReference type="PANTHER" id="PTHR11040:SF211">
    <property type="entry name" value="ZINC TRANSPORTER ZIP11"/>
    <property type="match status" value="1"/>
</dbReference>
<feature type="transmembrane region" description="Helical" evidence="8">
    <location>
        <begin position="157"/>
        <end position="176"/>
    </location>
</feature>
<evidence type="ECO:0000256" key="6">
    <source>
        <dbReference type="ARBA" id="ARBA00022989"/>
    </source>
</evidence>
<comment type="similarity">
    <text evidence="2">Belongs to the ZIP transporter (TC 2.A.5) family.</text>
</comment>
<proteinExistence type="inferred from homology"/>
<evidence type="ECO:0000256" key="5">
    <source>
        <dbReference type="ARBA" id="ARBA00022833"/>
    </source>
</evidence>
<dbReference type="RefSeq" id="WP_317944033.1">
    <property type="nucleotide sequence ID" value="NZ_JAUBDI010000008.1"/>
</dbReference>
<evidence type="ECO:0000256" key="2">
    <source>
        <dbReference type="ARBA" id="ARBA00006939"/>
    </source>
</evidence>
<protein>
    <submittedName>
        <fullName evidence="9">ZIP family metal transporter</fullName>
    </submittedName>
</protein>
<feature type="transmembrane region" description="Helical" evidence="8">
    <location>
        <begin position="182"/>
        <end position="203"/>
    </location>
</feature>
<reference evidence="9 10" key="1">
    <citation type="submission" date="2023-06" db="EMBL/GenBank/DDBJ databases">
        <title>Sporosarcina sp. nov., isolated from Korean traditional fermented seafood 'Jeotgal'.</title>
        <authorList>
            <person name="Yang A.I."/>
            <person name="Shin N.-R."/>
        </authorList>
    </citation>
    <scope>NUCLEOTIDE SEQUENCE [LARGE SCALE GENOMIC DNA]</scope>
    <source>
        <strain evidence="9 10">KCTC13119</strain>
    </source>
</reference>
<evidence type="ECO:0000256" key="8">
    <source>
        <dbReference type="SAM" id="Phobius"/>
    </source>
</evidence>
<dbReference type="PANTHER" id="PTHR11040">
    <property type="entry name" value="ZINC/IRON TRANSPORTER"/>
    <property type="match status" value="1"/>
</dbReference>
<dbReference type="Proteomes" id="UP001282284">
    <property type="component" value="Unassembled WGS sequence"/>
</dbReference>
<keyword evidence="5" id="KW-0862">Zinc</keyword>
<comment type="caution">
    <text evidence="9">The sequence shown here is derived from an EMBL/GenBank/DDBJ whole genome shotgun (WGS) entry which is preliminary data.</text>
</comment>
<evidence type="ECO:0000256" key="4">
    <source>
        <dbReference type="ARBA" id="ARBA00022692"/>
    </source>
</evidence>
<keyword evidence="4 8" id="KW-0812">Transmembrane</keyword>
<gene>
    <name evidence="9" type="ORF">QT711_09900</name>
</gene>
<comment type="subcellular location">
    <subcellularLocation>
        <location evidence="1">Cell membrane</location>
        <topology evidence="1">Multi-pass membrane protein</topology>
    </subcellularLocation>
</comment>
<keyword evidence="6 8" id="KW-1133">Transmembrane helix</keyword>
<evidence type="ECO:0000313" key="9">
    <source>
        <dbReference type="EMBL" id="MDW0113500.1"/>
    </source>
</evidence>
<evidence type="ECO:0000256" key="3">
    <source>
        <dbReference type="ARBA" id="ARBA00022475"/>
    </source>
</evidence>
<dbReference type="InterPro" id="IPR003689">
    <property type="entry name" value="ZIP"/>
</dbReference>
<dbReference type="EMBL" id="JAUBDI010000008">
    <property type="protein sequence ID" value="MDW0113500.1"/>
    <property type="molecule type" value="Genomic_DNA"/>
</dbReference>
<evidence type="ECO:0000256" key="1">
    <source>
        <dbReference type="ARBA" id="ARBA00004651"/>
    </source>
</evidence>
<feature type="transmembrane region" description="Helical" evidence="8">
    <location>
        <begin position="56"/>
        <end position="75"/>
    </location>
</feature>
<feature type="transmembrane region" description="Helical" evidence="8">
    <location>
        <begin position="215"/>
        <end position="236"/>
    </location>
</feature>
<keyword evidence="10" id="KW-1185">Reference proteome</keyword>
<feature type="transmembrane region" description="Helical" evidence="8">
    <location>
        <begin position="6"/>
        <end position="23"/>
    </location>
</feature>
<feature type="transmembrane region" description="Helical" evidence="8">
    <location>
        <begin position="95"/>
        <end position="117"/>
    </location>
</feature>
<evidence type="ECO:0000256" key="7">
    <source>
        <dbReference type="ARBA" id="ARBA00023136"/>
    </source>
</evidence>
<feature type="transmembrane region" description="Helical" evidence="8">
    <location>
        <begin position="129"/>
        <end position="150"/>
    </location>
</feature>
<name>A0ABU4GB07_9BACL</name>